<gene>
    <name evidence="2" type="ORF">EYF80_054020</name>
</gene>
<feature type="compositionally biased region" description="Basic and acidic residues" evidence="1">
    <location>
        <begin position="145"/>
        <end position="155"/>
    </location>
</feature>
<evidence type="ECO:0000256" key="1">
    <source>
        <dbReference type="SAM" id="MobiDB-lite"/>
    </source>
</evidence>
<reference evidence="2 3" key="1">
    <citation type="submission" date="2019-03" db="EMBL/GenBank/DDBJ databases">
        <title>First draft genome of Liparis tanakae, snailfish: a comprehensive survey of snailfish specific genes.</title>
        <authorList>
            <person name="Kim W."/>
            <person name="Song I."/>
            <person name="Jeong J.-H."/>
            <person name="Kim D."/>
            <person name="Kim S."/>
            <person name="Ryu S."/>
            <person name="Song J.Y."/>
            <person name="Lee S.K."/>
        </authorList>
    </citation>
    <scope>NUCLEOTIDE SEQUENCE [LARGE SCALE GENOMIC DNA]</scope>
    <source>
        <tissue evidence="2">Muscle</tissue>
    </source>
</reference>
<accession>A0A4Z2F4Z5</accession>
<feature type="region of interest" description="Disordered" evidence="1">
    <location>
        <begin position="84"/>
        <end position="155"/>
    </location>
</feature>
<evidence type="ECO:0000313" key="3">
    <source>
        <dbReference type="Proteomes" id="UP000314294"/>
    </source>
</evidence>
<evidence type="ECO:0000313" key="2">
    <source>
        <dbReference type="EMBL" id="TNN35814.1"/>
    </source>
</evidence>
<proteinExistence type="predicted"/>
<dbReference type="Proteomes" id="UP000314294">
    <property type="component" value="Unassembled WGS sequence"/>
</dbReference>
<feature type="compositionally biased region" description="Basic and acidic residues" evidence="1">
    <location>
        <begin position="110"/>
        <end position="133"/>
    </location>
</feature>
<comment type="caution">
    <text evidence="2">The sequence shown here is derived from an EMBL/GenBank/DDBJ whole genome shotgun (WGS) entry which is preliminary data.</text>
</comment>
<dbReference type="AlphaFoldDB" id="A0A4Z2F4Z5"/>
<organism evidence="2 3">
    <name type="scientific">Liparis tanakae</name>
    <name type="common">Tanaka's snailfish</name>
    <dbReference type="NCBI Taxonomy" id="230148"/>
    <lineage>
        <taxon>Eukaryota</taxon>
        <taxon>Metazoa</taxon>
        <taxon>Chordata</taxon>
        <taxon>Craniata</taxon>
        <taxon>Vertebrata</taxon>
        <taxon>Euteleostomi</taxon>
        <taxon>Actinopterygii</taxon>
        <taxon>Neopterygii</taxon>
        <taxon>Teleostei</taxon>
        <taxon>Neoteleostei</taxon>
        <taxon>Acanthomorphata</taxon>
        <taxon>Eupercaria</taxon>
        <taxon>Perciformes</taxon>
        <taxon>Cottioidei</taxon>
        <taxon>Cottales</taxon>
        <taxon>Liparidae</taxon>
        <taxon>Liparis</taxon>
    </lineage>
</organism>
<sequence>MAGLNKGPAKTQTRQGNHPIPESPRFLFSFNQEERLVYALISRCVPLNGVYLQVSPLVVPITRVTVSGVPPFIPDCLLCGKADGDRRKKRASQAAQSRLRSVGFINEEMTSDHELTGDPETGKGQEVATETHSHLAALRHRGKRPPVECLRDSGS</sequence>
<dbReference type="EMBL" id="SRLO01001704">
    <property type="protein sequence ID" value="TNN35814.1"/>
    <property type="molecule type" value="Genomic_DNA"/>
</dbReference>
<name>A0A4Z2F4Z5_9TELE</name>
<keyword evidence="3" id="KW-1185">Reference proteome</keyword>
<protein>
    <submittedName>
        <fullName evidence="2">Uncharacterized protein</fullName>
    </submittedName>
</protein>
<feature type="region of interest" description="Disordered" evidence="1">
    <location>
        <begin position="1"/>
        <end position="23"/>
    </location>
</feature>
<dbReference type="OrthoDB" id="8931078at2759"/>